<sequence length="81" mass="9224">MRYLDFGEGPETLVFLHGYGAMSTAYFAEFCADPRLAKYRKLLIDLPGFGLSDRPEEYSYSFEAFSGTAAQLLDRGRRRTL</sequence>
<protein>
    <submittedName>
        <fullName evidence="2">Pimeloyl-ACP methyl ester carboxylesterase</fullName>
    </submittedName>
</protein>
<dbReference type="AlphaFoldDB" id="A0A7Y9S788"/>
<evidence type="ECO:0000313" key="2">
    <source>
        <dbReference type="EMBL" id="NYE94507.1"/>
    </source>
</evidence>
<gene>
    <name evidence="2" type="ORF">FHU41_000728</name>
</gene>
<dbReference type="InterPro" id="IPR029058">
    <property type="entry name" value="AB_hydrolase_fold"/>
</dbReference>
<dbReference type="Pfam" id="PF00561">
    <property type="entry name" value="Abhydrolase_1"/>
    <property type="match status" value="1"/>
</dbReference>
<evidence type="ECO:0000313" key="3">
    <source>
        <dbReference type="Proteomes" id="UP000521748"/>
    </source>
</evidence>
<dbReference type="RefSeq" id="WP_179388263.1">
    <property type="nucleotide sequence ID" value="NZ_JACBYQ010000001.1"/>
</dbReference>
<accession>A0A7Y9S788</accession>
<name>A0A7Y9S788_9MICC</name>
<dbReference type="Gene3D" id="3.40.50.1820">
    <property type="entry name" value="alpha/beta hydrolase"/>
    <property type="match status" value="1"/>
</dbReference>
<keyword evidence="3" id="KW-1185">Reference proteome</keyword>
<organism evidence="2 3">
    <name type="scientific">Psychromicrobium silvestre</name>
    <dbReference type="NCBI Taxonomy" id="1645614"/>
    <lineage>
        <taxon>Bacteria</taxon>
        <taxon>Bacillati</taxon>
        <taxon>Actinomycetota</taxon>
        <taxon>Actinomycetes</taxon>
        <taxon>Micrococcales</taxon>
        <taxon>Micrococcaceae</taxon>
        <taxon>Psychromicrobium</taxon>
    </lineage>
</organism>
<dbReference type="GO" id="GO:0003824">
    <property type="term" value="F:catalytic activity"/>
    <property type="evidence" value="ECO:0007669"/>
    <property type="project" value="UniProtKB-ARBA"/>
</dbReference>
<dbReference type="EMBL" id="JACBYQ010000001">
    <property type="protein sequence ID" value="NYE94507.1"/>
    <property type="molecule type" value="Genomic_DNA"/>
</dbReference>
<dbReference type="Proteomes" id="UP000521748">
    <property type="component" value="Unassembled WGS sequence"/>
</dbReference>
<proteinExistence type="predicted"/>
<evidence type="ECO:0000259" key="1">
    <source>
        <dbReference type="Pfam" id="PF00561"/>
    </source>
</evidence>
<feature type="domain" description="AB hydrolase-1" evidence="1">
    <location>
        <begin position="12"/>
        <end position="74"/>
    </location>
</feature>
<dbReference type="SUPFAM" id="SSF53474">
    <property type="entry name" value="alpha/beta-Hydrolases"/>
    <property type="match status" value="1"/>
</dbReference>
<comment type="caution">
    <text evidence="2">The sequence shown here is derived from an EMBL/GenBank/DDBJ whole genome shotgun (WGS) entry which is preliminary data.</text>
</comment>
<dbReference type="InterPro" id="IPR000073">
    <property type="entry name" value="AB_hydrolase_1"/>
</dbReference>
<reference evidence="2 3" key="1">
    <citation type="submission" date="2020-07" db="EMBL/GenBank/DDBJ databases">
        <title>Sequencing the genomes of 1000 actinobacteria strains.</title>
        <authorList>
            <person name="Klenk H.-P."/>
        </authorList>
    </citation>
    <scope>NUCLEOTIDE SEQUENCE [LARGE SCALE GENOMIC DNA]</scope>
    <source>
        <strain evidence="2 3">DSM 102047</strain>
    </source>
</reference>